<evidence type="ECO:0000313" key="3">
    <source>
        <dbReference type="Proteomes" id="UP000634136"/>
    </source>
</evidence>
<dbReference type="Proteomes" id="UP000634136">
    <property type="component" value="Unassembled WGS sequence"/>
</dbReference>
<dbReference type="SUPFAM" id="SSF49599">
    <property type="entry name" value="TRAF domain-like"/>
    <property type="match status" value="4"/>
</dbReference>
<dbReference type="InterPro" id="IPR002083">
    <property type="entry name" value="MATH/TRAF_dom"/>
</dbReference>
<organism evidence="2 3">
    <name type="scientific">Senna tora</name>
    <dbReference type="NCBI Taxonomy" id="362788"/>
    <lineage>
        <taxon>Eukaryota</taxon>
        <taxon>Viridiplantae</taxon>
        <taxon>Streptophyta</taxon>
        <taxon>Embryophyta</taxon>
        <taxon>Tracheophyta</taxon>
        <taxon>Spermatophyta</taxon>
        <taxon>Magnoliopsida</taxon>
        <taxon>eudicotyledons</taxon>
        <taxon>Gunneridae</taxon>
        <taxon>Pentapetalae</taxon>
        <taxon>rosids</taxon>
        <taxon>fabids</taxon>
        <taxon>Fabales</taxon>
        <taxon>Fabaceae</taxon>
        <taxon>Caesalpinioideae</taxon>
        <taxon>Cassia clade</taxon>
        <taxon>Senna</taxon>
    </lineage>
</organism>
<dbReference type="EMBL" id="JAAIUW010000002">
    <property type="protein sequence ID" value="KAF7840689.1"/>
    <property type="molecule type" value="Genomic_DNA"/>
</dbReference>
<evidence type="ECO:0000313" key="2">
    <source>
        <dbReference type="EMBL" id="KAF7840689.1"/>
    </source>
</evidence>
<name>A0A835CFW3_9FABA</name>
<feature type="domain" description="MATH" evidence="1">
    <location>
        <begin position="29"/>
        <end position="166"/>
    </location>
</feature>
<dbReference type="InterPro" id="IPR008974">
    <property type="entry name" value="TRAF-like"/>
</dbReference>
<dbReference type="OrthoDB" id="192247at2759"/>
<dbReference type="CDD" id="cd00121">
    <property type="entry name" value="MATH"/>
    <property type="match status" value="4"/>
</dbReference>
<dbReference type="SMART" id="SM00061">
    <property type="entry name" value="MATH"/>
    <property type="match status" value="4"/>
</dbReference>
<dbReference type="AlphaFoldDB" id="A0A835CFW3"/>
<comment type="caution">
    <text evidence="2">The sequence shown here is derived from an EMBL/GenBank/DDBJ whole genome shotgun (WGS) entry which is preliminary data.</text>
</comment>
<protein>
    <submittedName>
        <fullName evidence="2">MATH domain and coiled-coil domain-containing protein</fullName>
    </submittedName>
</protein>
<dbReference type="PROSITE" id="PS50144">
    <property type="entry name" value="MATH"/>
    <property type="match status" value="4"/>
</dbReference>
<sequence>MLGFMCSCWGQCNSNHSRGMVKLERDLRPSHFLLKIQSYSLLVDSHMESYESDIFEAGGYKWRLVFYPSRKNHGSEIGTNYISLYLRIAEFDTFPPDWEVNVCFKLYVQDQKRDKYFTIQDAAREVKRFHALKTESGFPNFLSVDTLKDPSKGYLVNDCCVFGAEVFVVQCTGKSESFSMIKPRFRTKTFTWKIENFAASKEYLESKTFEVGGRSWKLAVYPKGNSVAKDCVSLYLRLDDSNNLPTKEKVYATFKLRIRDQKHSKHFERTAYQWFHGKSKCWGFSEFISLKNVNNASKRYIMNDTLVVEVEFMAVSATTVSSQVKQLEQKLGIAEIVEMERDLRPSHFLLKIQSYSSLLDNHMQSYESNIFEAGGYKWRLVFYPSGKNQISGSGTNHISLYLRIAEFDTFPPDWEVNVCFKLYVQDQTRDKYFTIQDAAREVKRFHALKTESGFPNFLSLYTFKDPSKGYLVNDCCVFGAEVFVVQCTQMSESFSLVKTPYGTFTWKIENFAASKEYLESETFEVGRRSWKLSVYPKGDSRTKDCVSLYLRLDDSNNLPTKEKVYATFKLRIRDQKHSKHFERTASHWFHAESKGWGFGEFISLKDVNDGSKGYIVNDTLVVQVEIMAVSATTSTTLTSQVKQDHN</sequence>
<proteinExistence type="predicted"/>
<dbReference type="PANTHER" id="PTHR46162:SF55">
    <property type="entry name" value="MATH DOMAIN-CONTAINING PROTEIN"/>
    <property type="match status" value="1"/>
</dbReference>
<feature type="domain" description="MATH" evidence="1">
    <location>
        <begin position="345"/>
        <end position="482"/>
    </location>
</feature>
<gene>
    <name evidence="2" type="ORF">G2W53_002987</name>
</gene>
<accession>A0A835CFW3</accession>
<dbReference type="PANTHER" id="PTHR46162">
    <property type="entry name" value="TRAF-LIKE FAMILY PROTEIN"/>
    <property type="match status" value="1"/>
</dbReference>
<keyword evidence="3" id="KW-1185">Reference proteome</keyword>
<reference evidence="2" key="1">
    <citation type="submission" date="2020-09" db="EMBL/GenBank/DDBJ databases">
        <title>Genome-Enabled Discovery of Anthraquinone Biosynthesis in Senna tora.</title>
        <authorList>
            <person name="Kang S.-H."/>
            <person name="Pandey R.P."/>
            <person name="Lee C.-M."/>
            <person name="Sim J.-S."/>
            <person name="Jeong J.-T."/>
            <person name="Choi B.-S."/>
            <person name="Jung M."/>
            <person name="Ginzburg D."/>
            <person name="Zhao K."/>
            <person name="Won S.Y."/>
            <person name="Oh T.-J."/>
            <person name="Yu Y."/>
            <person name="Kim N.-H."/>
            <person name="Lee O.R."/>
            <person name="Lee T.-H."/>
            <person name="Bashyal P."/>
            <person name="Kim T.-S."/>
            <person name="Lee W.-H."/>
            <person name="Kawkins C."/>
            <person name="Kim C.-K."/>
            <person name="Kim J.S."/>
            <person name="Ahn B.O."/>
            <person name="Rhee S.Y."/>
            <person name="Sohng J.K."/>
        </authorList>
    </citation>
    <scope>NUCLEOTIDE SEQUENCE</scope>
    <source>
        <tissue evidence="2">Leaf</tissue>
    </source>
</reference>
<dbReference type="Pfam" id="PF22486">
    <property type="entry name" value="MATH_2"/>
    <property type="match status" value="4"/>
</dbReference>
<feature type="domain" description="MATH" evidence="1">
    <location>
        <begin position="501"/>
        <end position="626"/>
    </location>
</feature>
<feature type="domain" description="MATH" evidence="1">
    <location>
        <begin position="187"/>
        <end position="312"/>
    </location>
</feature>
<evidence type="ECO:0000259" key="1">
    <source>
        <dbReference type="PROSITE" id="PS50144"/>
    </source>
</evidence>
<dbReference type="Gene3D" id="2.60.210.10">
    <property type="entry name" value="Apoptosis, Tumor Necrosis Factor Receptor Associated Protein 2, Chain A"/>
    <property type="match status" value="4"/>
</dbReference>